<name>A0A8K0JZH5_LADFU</name>
<dbReference type="PANTHER" id="PTHR11935:SF94">
    <property type="entry name" value="TENZING NORGAY, ISOFORM C"/>
    <property type="match status" value="1"/>
</dbReference>
<evidence type="ECO:0000259" key="10">
    <source>
        <dbReference type="SMART" id="SM00849"/>
    </source>
</evidence>
<dbReference type="EC" id="3.1.2.6" evidence="5"/>
<protein>
    <recommendedName>
        <fullName evidence="5">hydroxyacylglutathione hydrolase</fullName>
        <ecNumber evidence="5">3.1.2.6</ecNumber>
    </recommendedName>
    <alternativeName>
        <fullName evidence="9">Glyoxalase II</fullName>
    </alternativeName>
</protein>
<evidence type="ECO:0000256" key="7">
    <source>
        <dbReference type="ARBA" id="ARBA00022801"/>
    </source>
</evidence>
<dbReference type="GO" id="GO:0031123">
    <property type="term" value="P:RNA 3'-end processing"/>
    <property type="evidence" value="ECO:0007669"/>
    <property type="project" value="UniProtKB-ARBA"/>
</dbReference>
<evidence type="ECO:0000256" key="1">
    <source>
        <dbReference type="ARBA" id="ARBA00001623"/>
    </source>
</evidence>
<dbReference type="InterPro" id="IPR017782">
    <property type="entry name" value="Hydroxyacylglutathione_Hdrlase"/>
</dbReference>
<dbReference type="GO" id="GO:0046872">
    <property type="term" value="F:metal ion binding"/>
    <property type="evidence" value="ECO:0007669"/>
    <property type="project" value="UniProtKB-KW"/>
</dbReference>
<evidence type="ECO:0000256" key="6">
    <source>
        <dbReference type="ARBA" id="ARBA00022723"/>
    </source>
</evidence>
<dbReference type="InterPro" id="IPR032282">
    <property type="entry name" value="HAGH_C"/>
</dbReference>
<comment type="similarity">
    <text evidence="4">Belongs to the metallo-beta-lactamase superfamily. Glyoxalase II family.</text>
</comment>
<dbReference type="Pfam" id="PF16123">
    <property type="entry name" value="HAGH_C"/>
    <property type="match status" value="1"/>
</dbReference>
<dbReference type="InterPro" id="IPR036866">
    <property type="entry name" value="RibonucZ/Hydroxyglut_hydro"/>
</dbReference>
<dbReference type="Pfam" id="PF00753">
    <property type="entry name" value="Lactamase_B"/>
    <property type="match status" value="1"/>
</dbReference>
<evidence type="ECO:0000313" key="11">
    <source>
        <dbReference type="EMBL" id="KAG8224909.1"/>
    </source>
</evidence>
<comment type="cofactor">
    <cofactor evidence="2">
        <name>Zn(2+)</name>
        <dbReference type="ChEBI" id="CHEBI:29105"/>
    </cofactor>
</comment>
<evidence type="ECO:0000256" key="3">
    <source>
        <dbReference type="ARBA" id="ARBA00004963"/>
    </source>
</evidence>
<evidence type="ECO:0000256" key="8">
    <source>
        <dbReference type="ARBA" id="ARBA00022833"/>
    </source>
</evidence>
<evidence type="ECO:0000256" key="2">
    <source>
        <dbReference type="ARBA" id="ARBA00001947"/>
    </source>
</evidence>
<evidence type="ECO:0000313" key="12">
    <source>
        <dbReference type="Proteomes" id="UP000792457"/>
    </source>
</evidence>
<dbReference type="CDD" id="cd07723">
    <property type="entry name" value="hydroxyacylglutathione_hydrolase_MBL-fold"/>
    <property type="match status" value="1"/>
</dbReference>
<dbReference type="OrthoDB" id="515692at2759"/>
<organism evidence="11 12">
    <name type="scientific">Ladona fulva</name>
    <name type="common">Scarce chaser dragonfly</name>
    <name type="synonym">Libellula fulva</name>
    <dbReference type="NCBI Taxonomy" id="123851"/>
    <lineage>
        <taxon>Eukaryota</taxon>
        <taxon>Metazoa</taxon>
        <taxon>Ecdysozoa</taxon>
        <taxon>Arthropoda</taxon>
        <taxon>Hexapoda</taxon>
        <taxon>Insecta</taxon>
        <taxon>Pterygota</taxon>
        <taxon>Palaeoptera</taxon>
        <taxon>Odonata</taxon>
        <taxon>Epiprocta</taxon>
        <taxon>Anisoptera</taxon>
        <taxon>Libelluloidea</taxon>
        <taxon>Libellulidae</taxon>
        <taxon>Ladona</taxon>
    </lineage>
</organism>
<reference evidence="11" key="2">
    <citation type="submission" date="2017-10" db="EMBL/GenBank/DDBJ databases">
        <title>Ladona fulva Genome sequencing and assembly.</title>
        <authorList>
            <person name="Murali S."/>
            <person name="Richards S."/>
            <person name="Bandaranaike D."/>
            <person name="Bellair M."/>
            <person name="Blankenburg K."/>
            <person name="Chao H."/>
            <person name="Dinh H."/>
            <person name="Doddapaneni H."/>
            <person name="Dugan-Rocha S."/>
            <person name="Elkadiri S."/>
            <person name="Gnanaolivu R."/>
            <person name="Hernandez B."/>
            <person name="Skinner E."/>
            <person name="Javaid M."/>
            <person name="Lee S."/>
            <person name="Li M."/>
            <person name="Ming W."/>
            <person name="Munidasa M."/>
            <person name="Muniz J."/>
            <person name="Nguyen L."/>
            <person name="Hughes D."/>
            <person name="Osuji N."/>
            <person name="Pu L.-L."/>
            <person name="Puazo M."/>
            <person name="Qu C."/>
            <person name="Quiroz J."/>
            <person name="Raj R."/>
            <person name="Weissenberger G."/>
            <person name="Xin Y."/>
            <person name="Zou X."/>
            <person name="Han Y."/>
            <person name="Worley K."/>
            <person name="Muzny D."/>
            <person name="Gibbs R."/>
        </authorList>
    </citation>
    <scope>NUCLEOTIDE SEQUENCE</scope>
    <source>
        <strain evidence="11">Sampled in the wild</strain>
    </source>
</reference>
<evidence type="ECO:0000256" key="4">
    <source>
        <dbReference type="ARBA" id="ARBA00006759"/>
    </source>
</evidence>
<reference evidence="11" key="1">
    <citation type="submission" date="2013-04" db="EMBL/GenBank/DDBJ databases">
        <authorList>
            <person name="Qu J."/>
            <person name="Murali S.C."/>
            <person name="Bandaranaike D."/>
            <person name="Bellair M."/>
            <person name="Blankenburg K."/>
            <person name="Chao H."/>
            <person name="Dinh H."/>
            <person name="Doddapaneni H."/>
            <person name="Downs B."/>
            <person name="Dugan-Rocha S."/>
            <person name="Elkadiri S."/>
            <person name="Gnanaolivu R.D."/>
            <person name="Hernandez B."/>
            <person name="Javaid M."/>
            <person name="Jayaseelan J.C."/>
            <person name="Lee S."/>
            <person name="Li M."/>
            <person name="Ming W."/>
            <person name="Munidasa M."/>
            <person name="Muniz J."/>
            <person name="Nguyen L."/>
            <person name="Ongeri F."/>
            <person name="Osuji N."/>
            <person name="Pu L.-L."/>
            <person name="Puazo M."/>
            <person name="Qu C."/>
            <person name="Quiroz J."/>
            <person name="Raj R."/>
            <person name="Weissenberger G."/>
            <person name="Xin Y."/>
            <person name="Zou X."/>
            <person name="Han Y."/>
            <person name="Richards S."/>
            <person name="Worley K."/>
            <person name="Muzny D."/>
            <person name="Gibbs R."/>
        </authorList>
    </citation>
    <scope>NUCLEOTIDE SEQUENCE</scope>
    <source>
        <strain evidence="11">Sampled in the wild</strain>
    </source>
</reference>
<dbReference type="NCBIfam" id="TIGR03413">
    <property type="entry name" value="GSH_gloB"/>
    <property type="match status" value="1"/>
</dbReference>
<dbReference type="HAMAP" id="MF_01374">
    <property type="entry name" value="Glyoxalase_2"/>
    <property type="match status" value="1"/>
</dbReference>
<feature type="domain" description="Metallo-beta-lactamase" evidence="10">
    <location>
        <begin position="57"/>
        <end position="223"/>
    </location>
</feature>
<keyword evidence="6" id="KW-0479">Metal-binding</keyword>
<comment type="catalytic activity">
    <reaction evidence="1">
        <text>an S-(2-hydroxyacyl)glutathione + H2O = a 2-hydroxy carboxylate + glutathione + H(+)</text>
        <dbReference type="Rhea" id="RHEA:21864"/>
        <dbReference type="ChEBI" id="CHEBI:15377"/>
        <dbReference type="ChEBI" id="CHEBI:15378"/>
        <dbReference type="ChEBI" id="CHEBI:57925"/>
        <dbReference type="ChEBI" id="CHEBI:58896"/>
        <dbReference type="ChEBI" id="CHEBI:71261"/>
        <dbReference type="EC" id="3.1.2.6"/>
    </reaction>
</comment>
<dbReference type="InterPro" id="IPR001279">
    <property type="entry name" value="Metallo-B-lactamas"/>
</dbReference>
<comment type="pathway">
    <text evidence="3">Secondary metabolite metabolism; methylglyoxal degradation; (R)-lactate from methylglyoxal: step 2/2.</text>
</comment>
<dbReference type="GO" id="GO:0004416">
    <property type="term" value="F:hydroxyacylglutathione hydrolase activity"/>
    <property type="evidence" value="ECO:0007669"/>
    <property type="project" value="UniProtKB-EC"/>
</dbReference>
<dbReference type="SUPFAM" id="SSF56281">
    <property type="entry name" value="Metallo-hydrolase/oxidoreductase"/>
    <property type="match status" value="1"/>
</dbReference>
<sequence>MLTSLVRVLPNCVVQNLTAAYFKASALRTVGFRGSHSSQSTVSLKDMKIRILPALQDNYMYLVVDEQSKEAACVDPVEPEKVLRAVKEEGVKLTTVLTTHHHWDHAGGNKNLVKMAVGNEGGPELRVMGGDDRIEALTHKVSHGEEFNLGSLSVRCLFTPCHTSGHICYYVTGPNHPPVVFTGDTLFLAGCGRFFEGTPNQMYSALVEILGNLPDATQVYCGHEYTIQNLKYAQHVEPVNQNIMDKMSWAQSKRSKEEPTVPSTIGEEKLINPFMRVHEPAVQQHAGQSDPIATMGFIRTEKDTFRAR</sequence>
<dbReference type="EMBL" id="KZ308216">
    <property type="protein sequence ID" value="KAG8224909.1"/>
    <property type="molecule type" value="Genomic_DNA"/>
</dbReference>
<accession>A0A8K0JZH5</accession>
<keyword evidence="8" id="KW-0862">Zinc</keyword>
<dbReference type="PANTHER" id="PTHR11935">
    <property type="entry name" value="BETA LACTAMASE DOMAIN"/>
    <property type="match status" value="1"/>
</dbReference>
<dbReference type="FunFam" id="3.60.15.10:FF:000019">
    <property type="entry name" value="Hydroxyacylglutathione hydrolase, mitochondrial"/>
    <property type="match status" value="1"/>
</dbReference>
<dbReference type="AlphaFoldDB" id="A0A8K0JZH5"/>
<evidence type="ECO:0000256" key="9">
    <source>
        <dbReference type="ARBA" id="ARBA00031044"/>
    </source>
</evidence>
<proteinExistence type="inferred from homology"/>
<gene>
    <name evidence="11" type="ORF">J437_LFUL006267</name>
</gene>
<keyword evidence="12" id="KW-1185">Reference proteome</keyword>
<dbReference type="GO" id="GO:0019243">
    <property type="term" value="P:methylglyoxal catabolic process to D-lactate via S-lactoyl-glutathione"/>
    <property type="evidence" value="ECO:0007669"/>
    <property type="project" value="InterPro"/>
</dbReference>
<keyword evidence="7" id="KW-0378">Hydrolase</keyword>
<dbReference type="Gene3D" id="3.60.15.10">
    <property type="entry name" value="Ribonuclease Z/Hydroxyacylglutathione hydrolase-like"/>
    <property type="match status" value="1"/>
</dbReference>
<dbReference type="Proteomes" id="UP000792457">
    <property type="component" value="Unassembled WGS sequence"/>
</dbReference>
<dbReference type="InterPro" id="IPR035680">
    <property type="entry name" value="Clx_II_MBL"/>
</dbReference>
<comment type="caution">
    <text evidence="11">The sequence shown here is derived from an EMBL/GenBank/DDBJ whole genome shotgun (WGS) entry which is preliminary data.</text>
</comment>
<dbReference type="PIRSF" id="PIRSF005457">
    <property type="entry name" value="Glx"/>
    <property type="match status" value="1"/>
</dbReference>
<evidence type="ECO:0000256" key="5">
    <source>
        <dbReference type="ARBA" id="ARBA00011917"/>
    </source>
</evidence>
<dbReference type="SMART" id="SM00849">
    <property type="entry name" value="Lactamase_B"/>
    <property type="match status" value="1"/>
</dbReference>